<dbReference type="Proteomes" id="UP001303324">
    <property type="component" value="Chromosome"/>
</dbReference>
<keyword evidence="4" id="KW-1185">Reference proteome</keyword>
<feature type="transmembrane region" description="Helical" evidence="1">
    <location>
        <begin position="82"/>
        <end position="98"/>
    </location>
</feature>
<accession>A0ABY9VI16</accession>
<evidence type="ECO:0000259" key="2">
    <source>
        <dbReference type="PROSITE" id="PS50887"/>
    </source>
</evidence>
<protein>
    <submittedName>
        <fullName evidence="3">GGDEF domain-containing protein</fullName>
        <ecNumber evidence="3">2.7.7.65</ecNumber>
    </submittedName>
</protein>
<keyword evidence="3" id="KW-0548">Nucleotidyltransferase</keyword>
<dbReference type="InterPro" id="IPR029787">
    <property type="entry name" value="Nucleotide_cyclase"/>
</dbReference>
<dbReference type="RefSeq" id="WP_311073837.1">
    <property type="nucleotide sequence ID" value="NZ_CP134494.1"/>
</dbReference>
<keyword evidence="1" id="KW-1133">Transmembrane helix</keyword>
<dbReference type="Gene3D" id="3.30.70.270">
    <property type="match status" value="1"/>
</dbReference>
<dbReference type="InterPro" id="IPR050469">
    <property type="entry name" value="Diguanylate_Cyclase"/>
</dbReference>
<dbReference type="InterPro" id="IPR000160">
    <property type="entry name" value="GGDEF_dom"/>
</dbReference>
<keyword evidence="3" id="KW-0808">Transferase</keyword>
<gene>
    <name evidence="3" type="ORF">RH061_02995</name>
</gene>
<evidence type="ECO:0000313" key="3">
    <source>
        <dbReference type="EMBL" id="WNF23495.1"/>
    </source>
</evidence>
<dbReference type="SUPFAM" id="SSF55073">
    <property type="entry name" value="Nucleotide cyclase"/>
    <property type="match status" value="1"/>
</dbReference>
<feature type="transmembrane region" description="Helical" evidence="1">
    <location>
        <begin position="55"/>
        <end position="75"/>
    </location>
</feature>
<dbReference type="CDD" id="cd01949">
    <property type="entry name" value="GGDEF"/>
    <property type="match status" value="1"/>
</dbReference>
<sequence length="366" mass="42406">MKEQKEWNDIAGLNRLILKFSWWMVIVIILLSVMGTLISFQFNVEGFMGVAVSNVLLPTIYTVVILALTHVLYYMFKRWGEYILLLGIFAILHVYIINFPFAQGIHYLLIISVLISALYYQKEKIYFTGILSLISILSLYFFYEPLSRELERRDIFAFIGIFIGFVFISVGIIYRGHYLLKHLEESIRNQEELMVRNIMMDKASKMDALTDLYNHKTFHEYLDRLIEQSDQNHLSFQLAIIDIDNFKKVNDQFGHWVGDIVLKRVGEQLKLNVTPDDFVSRYGGEEFAVIFTEKNKHVSYQLIDSIRSNISEIVHPEMDHKPVTISVGMCSYVAGLGKESFFKAADDSLYEAKRNGKNQTVVAKIS</sequence>
<dbReference type="PANTHER" id="PTHR45138">
    <property type="entry name" value="REGULATORY COMPONENTS OF SENSORY TRANSDUCTION SYSTEM"/>
    <property type="match status" value="1"/>
</dbReference>
<feature type="transmembrane region" description="Helical" evidence="1">
    <location>
        <begin position="125"/>
        <end position="143"/>
    </location>
</feature>
<dbReference type="PROSITE" id="PS50887">
    <property type="entry name" value="GGDEF"/>
    <property type="match status" value="1"/>
</dbReference>
<dbReference type="NCBIfam" id="TIGR00254">
    <property type="entry name" value="GGDEF"/>
    <property type="match status" value="1"/>
</dbReference>
<feature type="transmembrane region" description="Helical" evidence="1">
    <location>
        <begin position="20"/>
        <end position="43"/>
    </location>
</feature>
<proteinExistence type="predicted"/>
<feature type="domain" description="GGDEF" evidence="2">
    <location>
        <begin position="234"/>
        <end position="365"/>
    </location>
</feature>
<dbReference type="PANTHER" id="PTHR45138:SF9">
    <property type="entry name" value="DIGUANYLATE CYCLASE DGCM-RELATED"/>
    <property type="match status" value="1"/>
</dbReference>
<evidence type="ECO:0000256" key="1">
    <source>
        <dbReference type="SAM" id="Phobius"/>
    </source>
</evidence>
<evidence type="ECO:0000313" key="4">
    <source>
        <dbReference type="Proteomes" id="UP001303324"/>
    </source>
</evidence>
<dbReference type="GO" id="GO:0052621">
    <property type="term" value="F:diguanylate cyclase activity"/>
    <property type="evidence" value="ECO:0007669"/>
    <property type="project" value="UniProtKB-EC"/>
</dbReference>
<dbReference type="EC" id="2.7.7.65" evidence="3"/>
<reference evidence="3 4" key="1">
    <citation type="submission" date="2023-09" db="EMBL/GenBank/DDBJ databases">
        <title>Microbial mechanism of fulvic acid promoting antimony reduction mineralization in rice fields.</title>
        <authorList>
            <person name="Chen G."/>
            <person name="Lan J."/>
        </authorList>
    </citation>
    <scope>NUCLEOTIDE SEQUENCE [LARGE SCALE GENOMIC DNA]</scope>
    <source>
        <strain evidence="3 4">PS1</strain>
    </source>
</reference>
<feature type="transmembrane region" description="Helical" evidence="1">
    <location>
        <begin position="155"/>
        <end position="174"/>
    </location>
</feature>
<dbReference type="InterPro" id="IPR043128">
    <property type="entry name" value="Rev_trsase/Diguanyl_cyclase"/>
</dbReference>
<name>A0ABY9VI16_9BACI</name>
<dbReference type="SMART" id="SM00267">
    <property type="entry name" value="GGDEF"/>
    <property type="match status" value="1"/>
</dbReference>
<keyword evidence="1" id="KW-0472">Membrane</keyword>
<dbReference type="Pfam" id="PF00990">
    <property type="entry name" value="GGDEF"/>
    <property type="match status" value="1"/>
</dbReference>
<dbReference type="EMBL" id="CP134494">
    <property type="protein sequence ID" value="WNF23495.1"/>
    <property type="molecule type" value="Genomic_DNA"/>
</dbReference>
<organism evidence="3 4">
    <name type="scientific">Mesobacillus jeotgali</name>
    <dbReference type="NCBI Taxonomy" id="129985"/>
    <lineage>
        <taxon>Bacteria</taxon>
        <taxon>Bacillati</taxon>
        <taxon>Bacillota</taxon>
        <taxon>Bacilli</taxon>
        <taxon>Bacillales</taxon>
        <taxon>Bacillaceae</taxon>
        <taxon>Mesobacillus</taxon>
    </lineage>
</organism>
<keyword evidence="1" id="KW-0812">Transmembrane</keyword>